<dbReference type="RefSeq" id="WP_119832277.1">
    <property type="nucleotide sequence ID" value="NZ_QYUL01000002.1"/>
</dbReference>
<dbReference type="AlphaFoldDB" id="A0A418VYD2"/>
<feature type="region of interest" description="Disordered" evidence="1">
    <location>
        <begin position="147"/>
        <end position="170"/>
    </location>
</feature>
<dbReference type="OrthoDB" id="7304937at2"/>
<protein>
    <submittedName>
        <fullName evidence="2">Flagellar basal-body protein</fullName>
    </submittedName>
</protein>
<keyword evidence="2" id="KW-0966">Cell projection</keyword>
<dbReference type="EMBL" id="QYUL01000002">
    <property type="protein sequence ID" value="RJF82193.1"/>
    <property type="molecule type" value="Genomic_DNA"/>
</dbReference>
<gene>
    <name evidence="2" type="ORF">D3877_19275</name>
</gene>
<reference evidence="2 3" key="1">
    <citation type="submission" date="2018-09" db="EMBL/GenBank/DDBJ databases">
        <authorList>
            <person name="Zhu H."/>
        </authorList>
    </citation>
    <scope>NUCLEOTIDE SEQUENCE [LARGE SCALE GENOMIC DNA]</scope>
    <source>
        <strain evidence="2 3">K2W22B-5</strain>
    </source>
</reference>
<dbReference type="Proteomes" id="UP000283458">
    <property type="component" value="Unassembled WGS sequence"/>
</dbReference>
<feature type="region of interest" description="Disordered" evidence="1">
    <location>
        <begin position="1"/>
        <end position="20"/>
    </location>
</feature>
<evidence type="ECO:0000313" key="3">
    <source>
        <dbReference type="Proteomes" id="UP000283458"/>
    </source>
</evidence>
<evidence type="ECO:0000313" key="2">
    <source>
        <dbReference type="EMBL" id="RJF82193.1"/>
    </source>
</evidence>
<keyword evidence="3" id="KW-1185">Reference proteome</keyword>
<feature type="compositionally biased region" description="Polar residues" evidence="1">
    <location>
        <begin position="160"/>
        <end position="170"/>
    </location>
</feature>
<comment type="caution">
    <text evidence="2">The sequence shown here is derived from an EMBL/GenBank/DDBJ whole genome shotgun (WGS) entry which is preliminary data.</text>
</comment>
<name>A0A418VYD2_9PROT</name>
<evidence type="ECO:0000256" key="1">
    <source>
        <dbReference type="SAM" id="MobiDB-lite"/>
    </source>
</evidence>
<accession>A0A418VYD2</accession>
<sequence length="170" mass="18187">MDKVDVRFPQPAKAPPSNLPKNALERATVLVTLMARMTSLLQQETAAVQARRPTSELAQFAKDKQPMSLVYEDISRTLRVDREGMRNLPDELKASLKEAATALYAASAENAEALRLGGIAQKIIVDTVVGAVTKAQKAPTTAYAAHMGGGRGYTPPPSGSRASATLNTRL</sequence>
<keyword evidence="2" id="KW-0282">Flagellum</keyword>
<organism evidence="2 3">
    <name type="scientific">Azospirillum cavernae</name>
    <dbReference type="NCBI Taxonomy" id="2320860"/>
    <lineage>
        <taxon>Bacteria</taxon>
        <taxon>Pseudomonadati</taxon>
        <taxon>Pseudomonadota</taxon>
        <taxon>Alphaproteobacteria</taxon>
        <taxon>Rhodospirillales</taxon>
        <taxon>Azospirillaceae</taxon>
        <taxon>Azospirillum</taxon>
    </lineage>
</organism>
<keyword evidence="2" id="KW-0969">Cilium</keyword>
<proteinExistence type="predicted"/>